<evidence type="ECO:0000313" key="3">
    <source>
        <dbReference type="EMBL" id="MBM6704189.1"/>
    </source>
</evidence>
<protein>
    <recommendedName>
        <fullName evidence="2">Surface-adhesin protein E-like domain-containing protein</fullName>
    </recommendedName>
</protein>
<dbReference type="EMBL" id="JACJJC010000009">
    <property type="protein sequence ID" value="MBM6704189.1"/>
    <property type="molecule type" value="Genomic_DNA"/>
</dbReference>
<organism evidence="3 4">
    <name type="scientific">Sutterella massiliensis</name>
    <dbReference type="NCBI Taxonomy" id="1816689"/>
    <lineage>
        <taxon>Bacteria</taxon>
        <taxon>Pseudomonadati</taxon>
        <taxon>Pseudomonadota</taxon>
        <taxon>Betaproteobacteria</taxon>
        <taxon>Burkholderiales</taxon>
        <taxon>Sutterellaceae</taxon>
        <taxon>Sutterella</taxon>
    </lineage>
</organism>
<dbReference type="Pfam" id="PF16747">
    <property type="entry name" value="Adhesin_E"/>
    <property type="match status" value="1"/>
</dbReference>
<sequence length="220" mass="24517">MRQLLCLALSLLASQAPALELDLDSPVEKSRAFGAKEIIDYPSAVPASPFRDEEAEEAFDTEGKRVTSYGFEMRRLGRGSNAYFNRDGWICLNVRSARGFVCYGKDDAYDERIWIFATPYKGRTLGKHTTVKTVASLYEVDCGYEAIRTLRNYRSSDHFGKGVTNSAAPSKEELDWHFARKGSAEEVLVGAVCRGDSLIPEKRVSGEVPLVTNNIIVNNY</sequence>
<feature type="signal peptide" evidence="1">
    <location>
        <begin position="1"/>
        <end position="18"/>
    </location>
</feature>
<dbReference type="InterPro" id="IPR031939">
    <property type="entry name" value="Adhesin_E-like"/>
</dbReference>
<evidence type="ECO:0000256" key="1">
    <source>
        <dbReference type="SAM" id="SignalP"/>
    </source>
</evidence>
<evidence type="ECO:0000259" key="2">
    <source>
        <dbReference type="Pfam" id="PF16747"/>
    </source>
</evidence>
<reference evidence="3 4" key="1">
    <citation type="journal article" date="2021" name="Sci. Rep.">
        <title>The distribution of antibiotic resistance genes in chicken gut microbiota commensals.</title>
        <authorList>
            <person name="Juricova H."/>
            <person name="Matiasovicova J."/>
            <person name="Kubasova T."/>
            <person name="Cejkova D."/>
            <person name="Rychlik I."/>
        </authorList>
    </citation>
    <scope>NUCLEOTIDE SEQUENCE [LARGE SCALE GENOMIC DNA]</scope>
    <source>
        <strain evidence="3 4">An829</strain>
    </source>
</reference>
<gene>
    <name evidence="3" type="ORF">H6A60_06795</name>
</gene>
<feature type="chain" id="PRO_5046897090" description="Surface-adhesin protein E-like domain-containing protein" evidence="1">
    <location>
        <begin position="19"/>
        <end position="220"/>
    </location>
</feature>
<accession>A0ABS2DS68</accession>
<dbReference type="Proteomes" id="UP000715095">
    <property type="component" value="Unassembled WGS sequence"/>
</dbReference>
<evidence type="ECO:0000313" key="4">
    <source>
        <dbReference type="Proteomes" id="UP000715095"/>
    </source>
</evidence>
<comment type="caution">
    <text evidence="3">The sequence shown here is derived from an EMBL/GenBank/DDBJ whole genome shotgun (WGS) entry which is preliminary data.</text>
</comment>
<name>A0ABS2DS68_9BURK</name>
<keyword evidence="4" id="KW-1185">Reference proteome</keyword>
<dbReference type="RefSeq" id="WP_205102662.1">
    <property type="nucleotide sequence ID" value="NZ_JACJJC010000009.1"/>
</dbReference>
<proteinExistence type="predicted"/>
<keyword evidence="1" id="KW-0732">Signal</keyword>
<feature type="domain" description="Surface-adhesin protein E-like" evidence="2">
    <location>
        <begin position="112"/>
        <end position="194"/>
    </location>
</feature>